<sequence length="497" mass="52044">MSGALAAALGAVGAVVAFLGSWNVSLWTDEAATISAARRTLPELFALVSHHDAVHALYYLFIHVWSGVFGYSEVALRIPSALATGGAVVGVYVLAVAVGRADVAVEAAIIAIVLPRITWMGIEARSFGLSATIAVWATVLLVTALRSGRWRWPVYGVLVALGIAINIYVALLVVAHLATVLLTRTRWRVRLLWLAAAAAGTLAASPVVLEAASQKGQLGDNALSLATMARQALINQWFLGATPTPVTQSDQGTSAWAVAAVVMAVIGWVLVVAGVLRALREPGARPGVAATLPWILLPTLIAIGYSAAVSPLYNSRYFTFAAPAVALAIALGLRAIPWEIGRITALVAIAGLSVPIYVSQRQTTGKSDADWSQVAGFVGARAKAGEGVYFSPLEPTADTAIGRTTRYIDTAYPSAFDGLVDVTLRTTGAQDATLRGTSYPLASSTSRLDGLSAVWVIRPSDYPASGADADDALLEKAGFRASTTWRGPSDSVVEFVR</sequence>
<dbReference type="GO" id="GO:0016763">
    <property type="term" value="F:pentosyltransferase activity"/>
    <property type="evidence" value="ECO:0007669"/>
    <property type="project" value="TreeGrafter"/>
</dbReference>
<evidence type="ECO:0000259" key="9">
    <source>
        <dbReference type="Pfam" id="PF13231"/>
    </source>
</evidence>
<feature type="transmembrane region" description="Helical" evidence="8">
    <location>
        <begin position="53"/>
        <end position="71"/>
    </location>
</feature>
<feature type="transmembrane region" description="Helical" evidence="8">
    <location>
        <begin position="315"/>
        <end position="333"/>
    </location>
</feature>
<comment type="subcellular location">
    <subcellularLocation>
        <location evidence="1">Cell membrane</location>
        <topology evidence="1">Multi-pass membrane protein</topology>
    </subcellularLocation>
</comment>
<dbReference type="RefSeq" id="WP_170159799.1">
    <property type="nucleotide sequence ID" value="NZ_RBKS01000001.1"/>
</dbReference>
<keyword evidence="3 10" id="KW-0328">Glycosyltransferase</keyword>
<accession>A0A495IAI8</accession>
<feature type="transmembrane region" description="Helical" evidence="8">
    <location>
        <begin position="78"/>
        <end position="97"/>
    </location>
</feature>
<dbReference type="InterPro" id="IPR038731">
    <property type="entry name" value="RgtA/B/C-like"/>
</dbReference>
<dbReference type="Proteomes" id="UP000280008">
    <property type="component" value="Unassembled WGS sequence"/>
</dbReference>
<feature type="transmembrane region" description="Helical" evidence="8">
    <location>
        <begin position="340"/>
        <end position="358"/>
    </location>
</feature>
<dbReference type="GO" id="GO:0005886">
    <property type="term" value="C:plasma membrane"/>
    <property type="evidence" value="ECO:0007669"/>
    <property type="project" value="UniProtKB-SubCell"/>
</dbReference>
<keyword evidence="5 8" id="KW-0812">Transmembrane</keyword>
<keyword evidence="2" id="KW-1003">Cell membrane</keyword>
<keyword evidence="6 8" id="KW-1133">Transmembrane helix</keyword>
<organism evidence="10 11">
    <name type="scientific">Frondihabitans australicus</name>
    <dbReference type="NCBI Taxonomy" id="386892"/>
    <lineage>
        <taxon>Bacteria</taxon>
        <taxon>Bacillati</taxon>
        <taxon>Actinomycetota</taxon>
        <taxon>Actinomycetes</taxon>
        <taxon>Micrococcales</taxon>
        <taxon>Microbacteriaceae</taxon>
        <taxon>Frondihabitans</taxon>
    </lineage>
</organism>
<dbReference type="GO" id="GO:0010041">
    <property type="term" value="P:response to iron(III) ion"/>
    <property type="evidence" value="ECO:0007669"/>
    <property type="project" value="TreeGrafter"/>
</dbReference>
<proteinExistence type="predicted"/>
<dbReference type="InterPro" id="IPR050297">
    <property type="entry name" value="LipidA_mod_glycosyltrf_83"/>
</dbReference>
<comment type="caution">
    <text evidence="10">The sequence shown here is derived from an EMBL/GenBank/DDBJ whole genome shotgun (WGS) entry which is preliminary data.</text>
</comment>
<keyword evidence="7 8" id="KW-0472">Membrane</keyword>
<feature type="transmembrane region" description="Helical" evidence="8">
    <location>
        <begin position="129"/>
        <end position="148"/>
    </location>
</feature>
<feature type="transmembrane region" description="Helical" evidence="8">
    <location>
        <begin position="255"/>
        <end position="276"/>
    </location>
</feature>
<evidence type="ECO:0000256" key="7">
    <source>
        <dbReference type="ARBA" id="ARBA00023136"/>
    </source>
</evidence>
<dbReference type="PANTHER" id="PTHR33908:SF3">
    <property type="entry name" value="UNDECAPRENYL PHOSPHATE-ALPHA-4-AMINO-4-DEOXY-L-ARABINOSE ARABINOSYL TRANSFERASE"/>
    <property type="match status" value="1"/>
</dbReference>
<evidence type="ECO:0000256" key="8">
    <source>
        <dbReference type="SAM" id="Phobius"/>
    </source>
</evidence>
<evidence type="ECO:0000256" key="2">
    <source>
        <dbReference type="ARBA" id="ARBA00022475"/>
    </source>
</evidence>
<dbReference type="EMBL" id="RBKS01000001">
    <property type="protein sequence ID" value="RKR72932.1"/>
    <property type="molecule type" value="Genomic_DNA"/>
</dbReference>
<feature type="transmembrane region" description="Helical" evidence="8">
    <location>
        <begin position="191"/>
        <end position="209"/>
    </location>
</feature>
<dbReference type="GO" id="GO:0009103">
    <property type="term" value="P:lipopolysaccharide biosynthetic process"/>
    <property type="evidence" value="ECO:0007669"/>
    <property type="project" value="UniProtKB-ARBA"/>
</dbReference>
<feature type="transmembrane region" description="Helical" evidence="8">
    <location>
        <begin position="288"/>
        <end position="309"/>
    </location>
</feature>
<evidence type="ECO:0000313" key="10">
    <source>
        <dbReference type="EMBL" id="RKR72932.1"/>
    </source>
</evidence>
<evidence type="ECO:0000256" key="3">
    <source>
        <dbReference type="ARBA" id="ARBA00022676"/>
    </source>
</evidence>
<evidence type="ECO:0000256" key="4">
    <source>
        <dbReference type="ARBA" id="ARBA00022679"/>
    </source>
</evidence>
<reference evidence="10 11" key="1">
    <citation type="submission" date="2018-10" db="EMBL/GenBank/DDBJ databases">
        <title>Sequencing the genomes of 1000 actinobacteria strains.</title>
        <authorList>
            <person name="Klenk H.-P."/>
        </authorList>
    </citation>
    <scope>NUCLEOTIDE SEQUENCE [LARGE SCALE GENOMIC DNA]</scope>
    <source>
        <strain evidence="10 11">DSM 17894</strain>
    </source>
</reference>
<evidence type="ECO:0000256" key="6">
    <source>
        <dbReference type="ARBA" id="ARBA00022989"/>
    </source>
</evidence>
<keyword evidence="11" id="KW-1185">Reference proteome</keyword>
<dbReference type="AlphaFoldDB" id="A0A495IAI8"/>
<name>A0A495IAI8_9MICO</name>
<feature type="domain" description="Glycosyltransferase RgtA/B/C/D-like" evidence="9">
    <location>
        <begin position="59"/>
        <end position="208"/>
    </location>
</feature>
<dbReference type="Pfam" id="PF13231">
    <property type="entry name" value="PMT_2"/>
    <property type="match status" value="1"/>
</dbReference>
<evidence type="ECO:0000256" key="1">
    <source>
        <dbReference type="ARBA" id="ARBA00004651"/>
    </source>
</evidence>
<gene>
    <name evidence="10" type="ORF">C8E83_0013</name>
</gene>
<keyword evidence="4 10" id="KW-0808">Transferase</keyword>
<protein>
    <submittedName>
        <fullName evidence="10">Mannosyltransferase</fullName>
    </submittedName>
</protein>
<dbReference type="PANTHER" id="PTHR33908">
    <property type="entry name" value="MANNOSYLTRANSFERASE YKCB-RELATED"/>
    <property type="match status" value="1"/>
</dbReference>
<feature type="transmembrane region" description="Helical" evidence="8">
    <location>
        <begin position="103"/>
        <end position="122"/>
    </location>
</feature>
<evidence type="ECO:0000313" key="11">
    <source>
        <dbReference type="Proteomes" id="UP000280008"/>
    </source>
</evidence>
<evidence type="ECO:0000256" key="5">
    <source>
        <dbReference type="ARBA" id="ARBA00022692"/>
    </source>
</evidence>
<feature type="transmembrane region" description="Helical" evidence="8">
    <location>
        <begin position="154"/>
        <end position="179"/>
    </location>
</feature>